<evidence type="ECO:0000256" key="1">
    <source>
        <dbReference type="SAM" id="Phobius"/>
    </source>
</evidence>
<feature type="transmembrane region" description="Helical" evidence="1">
    <location>
        <begin position="233"/>
        <end position="249"/>
    </location>
</feature>
<name>A0A8B2U7S1_9PAST</name>
<feature type="transmembrane region" description="Helical" evidence="1">
    <location>
        <begin position="357"/>
        <end position="375"/>
    </location>
</feature>
<evidence type="ECO:0000259" key="2">
    <source>
        <dbReference type="Pfam" id="PF01757"/>
    </source>
</evidence>
<feature type="transmembrane region" description="Helical" evidence="1">
    <location>
        <begin position="12"/>
        <end position="29"/>
    </location>
</feature>
<dbReference type="GO" id="GO:0016020">
    <property type="term" value="C:membrane"/>
    <property type="evidence" value="ECO:0007669"/>
    <property type="project" value="TreeGrafter"/>
</dbReference>
<proteinExistence type="predicted"/>
<dbReference type="GO" id="GO:0016747">
    <property type="term" value="F:acyltransferase activity, transferring groups other than amino-acyl groups"/>
    <property type="evidence" value="ECO:0007669"/>
    <property type="project" value="InterPro"/>
</dbReference>
<dbReference type="AlphaFoldDB" id="A0A8B2U7S1"/>
<feature type="transmembrane region" description="Helical" evidence="1">
    <location>
        <begin position="168"/>
        <end position="185"/>
    </location>
</feature>
<feature type="transmembrane region" description="Helical" evidence="1">
    <location>
        <begin position="35"/>
        <end position="55"/>
    </location>
</feature>
<keyword evidence="1" id="KW-0472">Membrane</keyword>
<dbReference type="Pfam" id="PF19040">
    <property type="entry name" value="SGNH"/>
    <property type="match status" value="1"/>
</dbReference>
<feature type="transmembrane region" description="Helical" evidence="1">
    <location>
        <begin position="255"/>
        <end position="275"/>
    </location>
</feature>
<evidence type="ECO:0000313" key="4">
    <source>
        <dbReference type="EMBL" id="RDE71809.1"/>
    </source>
</evidence>
<dbReference type="GO" id="GO:0009103">
    <property type="term" value="P:lipopolysaccharide biosynthetic process"/>
    <property type="evidence" value="ECO:0007669"/>
    <property type="project" value="TreeGrafter"/>
</dbReference>
<reference evidence="4 5" key="1">
    <citation type="submission" date="2018-05" db="EMBL/GenBank/DDBJ databases">
        <title>Draft Genome Sequences for a Diverse set of 7 Haemophilus Species.</title>
        <authorList>
            <person name="Nichols M."/>
            <person name="Topaz N."/>
            <person name="Wang X."/>
            <person name="Wang X."/>
            <person name="Boxrud D."/>
        </authorList>
    </citation>
    <scope>NUCLEOTIDE SEQUENCE [LARGE SCALE GENOMIC DNA]</scope>
    <source>
        <strain evidence="4 5">C2001002503</strain>
    </source>
</reference>
<keyword evidence="4" id="KW-0808">Transferase</keyword>
<dbReference type="InterPro" id="IPR002656">
    <property type="entry name" value="Acyl_transf_3_dom"/>
</dbReference>
<dbReference type="EMBL" id="QEPM01000002">
    <property type="protein sequence ID" value="RDE71809.1"/>
    <property type="molecule type" value="Genomic_DNA"/>
</dbReference>
<feature type="transmembrane region" description="Helical" evidence="1">
    <location>
        <begin position="296"/>
        <end position="314"/>
    </location>
</feature>
<evidence type="ECO:0000259" key="3">
    <source>
        <dbReference type="Pfam" id="PF19040"/>
    </source>
</evidence>
<feature type="transmembrane region" description="Helical" evidence="1">
    <location>
        <begin position="136"/>
        <end position="159"/>
    </location>
</feature>
<feature type="transmembrane region" description="Helical" evidence="1">
    <location>
        <begin position="76"/>
        <end position="97"/>
    </location>
</feature>
<feature type="transmembrane region" description="Helical" evidence="1">
    <location>
        <begin position="320"/>
        <end position="343"/>
    </location>
</feature>
<dbReference type="PANTHER" id="PTHR23028:SF53">
    <property type="entry name" value="ACYL_TRANSF_3 DOMAIN-CONTAINING PROTEIN"/>
    <property type="match status" value="1"/>
</dbReference>
<gene>
    <name evidence="4" type="ORF">DPV83_04450</name>
</gene>
<dbReference type="InterPro" id="IPR043968">
    <property type="entry name" value="SGNH"/>
</dbReference>
<feature type="domain" description="Acyltransferase 3" evidence="2">
    <location>
        <begin position="9"/>
        <end position="340"/>
    </location>
</feature>
<organism evidence="4 5">
    <name type="scientific">Aggregatibacter segnis</name>
    <dbReference type="NCBI Taxonomy" id="739"/>
    <lineage>
        <taxon>Bacteria</taxon>
        <taxon>Pseudomonadati</taxon>
        <taxon>Pseudomonadota</taxon>
        <taxon>Gammaproteobacteria</taxon>
        <taxon>Pasteurellales</taxon>
        <taxon>Pasteurellaceae</taxon>
        <taxon>Aggregatibacter</taxon>
    </lineage>
</organism>
<dbReference type="InterPro" id="IPR050879">
    <property type="entry name" value="Acyltransferase_3"/>
</dbReference>
<keyword evidence="1" id="KW-1133">Transmembrane helix</keyword>
<dbReference type="PANTHER" id="PTHR23028">
    <property type="entry name" value="ACETYLTRANSFERASE"/>
    <property type="match status" value="1"/>
</dbReference>
<dbReference type="SUPFAM" id="SSF52266">
    <property type="entry name" value="SGNH hydrolase"/>
    <property type="match status" value="1"/>
</dbReference>
<feature type="domain" description="SGNH" evidence="3">
    <location>
        <begin position="401"/>
        <end position="606"/>
    </location>
</feature>
<evidence type="ECO:0000313" key="5">
    <source>
        <dbReference type="Proteomes" id="UP000253998"/>
    </source>
</evidence>
<protein>
    <submittedName>
        <fullName evidence="4">Acyltransferase</fullName>
    </submittedName>
</protein>
<dbReference type="Proteomes" id="UP000253998">
    <property type="component" value="Unassembled WGS sequence"/>
</dbReference>
<accession>A0A8B2U7S1</accession>
<dbReference type="RefSeq" id="WP_111295422.1">
    <property type="nucleotide sequence ID" value="NZ_QEPM01000002.1"/>
</dbReference>
<keyword evidence="1" id="KW-0812">Transmembrane</keyword>
<comment type="caution">
    <text evidence="4">The sequence shown here is derived from an EMBL/GenBank/DDBJ whole genome shotgun (WGS) entry which is preliminary data.</text>
</comment>
<dbReference type="Pfam" id="PF01757">
    <property type="entry name" value="Acyl_transf_3"/>
    <property type="match status" value="1"/>
</dbReference>
<sequence length="622" mass="71865">MSSSIKYRAEIDGLRAIAVISVIIYHLNANWLPGGFLGVDIFFVISGFLITGIIINEIQENRFSFKDFYTRRIKRIYPAFIVVMALVSLVASALFIYNDFNQLRKTIELAAVFSSNFYLGFKQGYFDLNATENPVLHIWSLAVEEQYYLIFPLFLLFVYKKAGNLKSIFRFTLILFILLLLTSFIPNNFYKDVLHQPNTYYLSNLRFPELLIGSLLAIYNINPPANHTFNKKLIGNLSFLLLLACLYFYHNKLVFIPGVSLVLPCLLAALVIYTTTQDSIVKKLLSTKPMVFIGKISYSLYLYHWIFISFAYYITGTKQIDNQIVLLVTALTVLFSVLSYYLIEQPIRKSKLSFKQAFLYLYVIPSVLVIGYNTYERKQIKNEKTQINQEILLTDVNTTLPAKILTIGDSHADHLSYFLNYVGAQEGWKSDILNIGIDCLALVNKNGEIAPECQSYWDKIAKYDVIFISEFYDLRMEGQPVPRFEAESFLIPDFEIRFRKMVEKLAAVKPVYVFANNSSINRSPIRGHRLAKYGLDKYLEPIRRMGDIDASNQIIHDLIKDIPNAHWVDAQQYLPKDSVMAEGKYLYRDQDHLTNFGAYYLGKEFTKHQRLLSPEQVEKLYK</sequence>
<keyword evidence="4" id="KW-0012">Acyltransferase</keyword>